<feature type="compositionally biased region" description="Basic and acidic residues" evidence="1">
    <location>
        <begin position="192"/>
        <end position="202"/>
    </location>
</feature>
<proteinExistence type="predicted"/>
<dbReference type="Proteomes" id="UP000704712">
    <property type="component" value="Unassembled WGS sequence"/>
</dbReference>
<sequence>MPSLSRKRFTGARADKSTVQSLLQGGRRRIESCHVRAWSGLPRESSDAAEEKAALMGAENALEEEHLDADSTAEQKDPTPSSNDTALSDHSDSDVIWIPPPRVGEARLTLREALGDGDSSSSNEEMEPTGTLAAGHYYVRSITNSYIRDGRRVYVTNWEAAEEPADNLPPGIIAAFNRRRRAQVRQAFIEDEAGHTSERCRPSADAPSSRRRPLRRLRGYADA</sequence>
<feature type="region of interest" description="Disordered" evidence="1">
    <location>
        <begin position="38"/>
        <end position="99"/>
    </location>
</feature>
<evidence type="ECO:0000313" key="3">
    <source>
        <dbReference type="Proteomes" id="UP000704712"/>
    </source>
</evidence>
<evidence type="ECO:0000313" key="2">
    <source>
        <dbReference type="EMBL" id="KAF4136605.1"/>
    </source>
</evidence>
<feature type="region of interest" description="Disordered" evidence="1">
    <location>
        <begin position="1"/>
        <end position="25"/>
    </location>
</feature>
<feature type="compositionally biased region" description="Basic residues" evidence="1">
    <location>
        <begin position="1"/>
        <end position="10"/>
    </location>
</feature>
<evidence type="ECO:0000256" key="1">
    <source>
        <dbReference type="SAM" id="MobiDB-lite"/>
    </source>
</evidence>
<gene>
    <name evidence="2" type="ORF">GN958_ATG14280</name>
</gene>
<feature type="compositionally biased region" description="Basic and acidic residues" evidence="1">
    <location>
        <begin position="44"/>
        <end position="53"/>
    </location>
</feature>
<organism evidence="2 3">
    <name type="scientific">Phytophthora infestans</name>
    <name type="common">Potato late blight agent</name>
    <name type="synonym">Botrytis infestans</name>
    <dbReference type="NCBI Taxonomy" id="4787"/>
    <lineage>
        <taxon>Eukaryota</taxon>
        <taxon>Sar</taxon>
        <taxon>Stramenopiles</taxon>
        <taxon>Oomycota</taxon>
        <taxon>Peronosporomycetes</taxon>
        <taxon>Peronosporales</taxon>
        <taxon>Peronosporaceae</taxon>
        <taxon>Phytophthora</taxon>
    </lineage>
</organism>
<feature type="region of interest" description="Disordered" evidence="1">
    <location>
        <begin position="189"/>
        <end position="223"/>
    </location>
</feature>
<dbReference type="EMBL" id="JAACNO010001931">
    <property type="protein sequence ID" value="KAF4136605.1"/>
    <property type="molecule type" value="Genomic_DNA"/>
</dbReference>
<feature type="compositionally biased region" description="Basic residues" evidence="1">
    <location>
        <begin position="209"/>
        <end position="223"/>
    </location>
</feature>
<dbReference type="AlphaFoldDB" id="A0A8S9U6C7"/>
<reference evidence="2" key="1">
    <citation type="submission" date="2020-03" db="EMBL/GenBank/DDBJ databases">
        <title>Hybrid Assembly of Korean Phytophthora infestans isolates.</title>
        <authorList>
            <person name="Prokchorchik M."/>
            <person name="Lee Y."/>
            <person name="Seo J."/>
            <person name="Cho J.-H."/>
            <person name="Park Y.-E."/>
            <person name="Jang D.-C."/>
            <person name="Im J.-S."/>
            <person name="Choi J.-G."/>
            <person name="Park H.-J."/>
            <person name="Lee G.-B."/>
            <person name="Lee Y.-G."/>
            <person name="Hong S.-Y."/>
            <person name="Cho K."/>
            <person name="Sohn K.H."/>
        </authorList>
    </citation>
    <scope>NUCLEOTIDE SEQUENCE</scope>
    <source>
        <strain evidence="2">KR_2_A2</strain>
    </source>
</reference>
<name>A0A8S9U6C7_PHYIN</name>
<accession>A0A8S9U6C7</accession>
<comment type="caution">
    <text evidence="2">The sequence shown here is derived from an EMBL/GenBank/DDBJ whole genome shotgun (WGS) entry which is preliminary data.</text>
</comment>
<protein>
    <submittedName>
        <fullName evidence="2">Uncharacterized protein</fullName>
    </submittedName>
</protein>